<dbReference type="AlphaFoldDB" id="Q6ARX7"/>
<keyword evidence="5" id="KW-1185">Reference proteome</keyword>
<dbReference type="Proteomes" id="UP000000602">
    <property type="component" value="Chromosome"/>
</dbReference>
<dbReference type="PANTHER" id="PTHR37010:SF1">
    <property type="entry name" value="SULFURTRANSFERASE TUSE"/>
    <property type="match status" value="1"/>
</dbReference>
<comment type="subcellular location">
    <subcellularLocation>
        <location evidence="1">Cytoplasm</location>
    </subcellularLocation>
</comment>
<evidence type="ECO:0000256" key="2">
    <source>
        <dbReference type="ARBA" id="ARBA00005718"/>
    </source>
</evidence>
<dbReference type="Pfam" id="PF04358">
    <property type="entry name" value="DsrC"/>
    <property type="match status" value="1"/>
</dbReference>
<proteinExistence type="inferred from homology"/>
<evidence type="ECO:0000313" key="4">
    <source>
        <dbReference type="EMBL" id="CAG34898.1"/>
    </source>
</evidence>
<accession>Q6ARX7</accession>
<dbReference type="SUPFAM" id="SSF69721">
    <property type="entry name" value="DsrC, the gamma subunit of dissimilatory sulfite reductase"/>
    <property type="match status" value="1"/>
</dbReference>
<gene>
    <name evidence="4" type="ordered locus">DP0169</name>
</gene>
<dbReference type="GO" id="GO:0097163">
    <property type="term" value="F:sulfur carrier activity"/>
    <property type="evidence" value="ECO:0007669"/>
    <property type="project" value="TreeGrafter"/>
</dbReference>
<name>Q6ARX7_DESPS</name>
<dbReference type="NCBIfam" id="TIGR03342">
    <property type="entry name" value="dsrC_tusE_dsvC"/>
    <property type="match status" value="1"/>
</dbReference>
<dbReference type="eggNOG" id="COG2920">
    <property type="taxonomic scope" value="Bacteria"/>
</dbReference>
<evidence type="ECO:0000313" key="5">
    <source>
        <dbReference type="Proteomes" id="UP000000602"/>
    </source>
</evidence>
<dbReference type="KEGG" id="dps:DP0169"/>
<protein>
    <submittedName>
        <fullName evidence="4">Related to dissimilatory siroheme-sulfite reductase, gamma subunit</fullName>
    </submittedName>
</protein>
<dbReference type="InterPro" id="IPR042072">
    <property type="entry name" value="DsrC-like_C"/>
</dbReference>
<dbReference type="GO" id="GO:0002143">
    <property type="term" value="P:tRNA wobble position uridine thiolation"/>
    <property type="evidence" value="ECO:0007669"/>
    <property type="project" value="TreeGrafter"/>
</dbReference>
<dbReference type="InterPro" id="IPR043163">
    <property type="entry name" value="DsrC-like_N"/>
</dbReference>
<dbReference type="PANTHER" id="PTHR37010">
    <property type="entry name" value="SULFURTRANSFERASE TUSE"/>
    <property type="match status" value="1"/>
</dbReference>
<dbReference type="InterPro" id="IPR025526">
    <property type="entry name" value="DsrC-like_dom_sf"/>
</dbReference>
<evidence type="ECO:0000256" key="3">
    <source>
        <dbReference type="ARBA" id="ARBA00022490"/>
    </source>
</evidence>
<organism evidence="4 5">
    <name type="scientific">Desulfotalea psychrophila (strain LSv54 / DSM 12343)</name>
    <dbReference type="NCBI Taxonomy" id="177439"/>
    <lineage>
        <taxon>Bacteria</taxon>
        <taxon>Pseudomonadati</taxon>
        <taxon>Thermodesulfobacteriota</taxon>
        <taxon>Desulfobulbia</taxon>
        <taxon>Desulfobulbales</taxon>
        <taxon>Desulfocapsaceae</taxon>
        <taxon>Desulfotalea</taxon>
    </lineage>
</organism>
<sequence length="153" mass="17448">MTQAKVDIFPGFLQDKIGCTLAKVRGALKKGAATMTTLRSGDTTIILDEYGFLDKDQVWNKEVAMIIAEHEGFTELNEEKMNIINFMRKYYTENHNFPILAEVCKKTGDTCRDCVAREFTDPMRAWKIAGLPKPPSIFFTTFDGKKYSPNPFY</sequence>
<reference evidence="5" key="1">
    <citation type="journal article" date="2004" name="Environ. Microbiol.">
        <title>The genome of Desulfotalea psychrophila, a sulfate-reducing bacterium from permanently cold Arctic sediments.</title>
        <authorList>
            <person name="Rabus R."/>
            <person name="Ruepp A."/>
            <person name="Frickey T."/>
            <person name="Rattei T."/>
            <person name="Fartmann B."/>
            <person name="Stark M."/>
            <person name="Bauer M."/>
            <person name="Zibat A."/>
            <person name="Lombardot T."/>
            <person name="Becker I."/>
            <person name="Amann J."/>
            <person name="Gellner K."/>
            <person name="Teeling H."/>
            <person name="Leuschner W.D."/>
            <person name="Gloeckner F.-O."/>
            <person name="Lupas A.N."/>
            <person name="Amann R."/>
            <person name="Klenk H.-P."/>
        </authorList>
    </citation>
    <scope>NUCLEOTIDE SEQUENCE [LARGE SCALE GENOMIC DNA]</scope>
    <source>
        <strain evidence="5">DSM 12343 / LSv54</strain>
    </source>
</reference>
<dbReference type="Gene3D" id="3.30.1420.10">
    <property type="match status" value="1"/>
</dbReference>
<dbReference type="STRING" id="177439.DP0169"/>
<dbReference type="InterPro" id="IPR007453">
    <property type="entry name" value="DsrC/TusE"/>
</dbReference>
<dbReference type="GO" id="GO:0005737">
    <property type="term" value="C:cytoplasm"/>
    <property type="evidence" value="ECO:0007669"/>
    <property type="project" value="UniProtKB-SubCell"/>
</dbReference>
<dbReference type="EMBL" id="CR522870">
    <property type="protein sequence ID" value="CAG34898.1"/>
    <property type="molecule type" value="Genomic_DNA"/>
</dbReference>
<keyword evidence="3" id="KW-0963">Cytoplasm</keyword>
<dbReference type="Gene3D" id="1.10.10.370">
    <property type="entry name" value="DsrC-like protein, C-terminal domain"/>
    <property type="match status" value="1"/>
</dbReference>
<dbReference type="HOGENOM" id="CLU_1710333_0_0_7"/>
<evidence type="ECO:0000256" key="1">
    <source>
        <dbReference type="ARBA" id="ARBA00004496"/>
    </source>
</evidence>
<comment type="similarity">
    <text evidence="2">Belongs to the DsrC/TusE family.</text>
</comment>